<keyword evidence="1" id="KW-1133">Transmembrane helix</keyword>
<feature type="domain" description="MSP" evidence="2">
    <location>
        <begin position="29"/>
        <end position="148"/>
    </location>
</feature>
<evidence type="ECO:0000313" key="3">
    <source>
        <dbReference type="EMBL" id="JAI17231.1"/>
    </source>
</evidence>
<proteinExistence type="evidence at transcript level"/>
<feature type="transmembrane region" description="Helical" evidence="1">
    <location>
        <begin position="205"/>
        <end position="223"/>
    </location>
</feature>
<organism evidence="3">
    <name type="scientific">Tabanus bromius</name>
    <name type="common">Band-eyed brown horse fly</name>
    <dbReference type="NCBI Taxonomy" id="304241"/>
    <lineage>
        <taxon>Eukaryota</taxon>
        <taxon>Metazoa</taxon>
        <taxon>Ecdysozoa</taxon>
        <taxon>Arthropoda</taxon>
        <taxon>Hexapoda</taxon>
        <taxon>Insecta</taxon>
        <taxon>Pterygota</taxon>
        <taxon>Neoptera</taxon>
        <taxon>Endopterygota</taxon>
        <taxon>Diptera</taxon>
        <taxon>Brachycera</taxon>
        <taxon>Tabanomorpha</taxon>
        <taxon>Tabanoidea</taxon>
        <taxon>Tabanidae</taxon>
        <taxon>Tabanus</taxon>
    </lineage>
</organism>
<protein>
    <submittedName>
        <fullName evidence="3">Putative vamp-associated protein involved in inositol metabolism</fullName>
    </submittedName>
</protein>
<dbReference type="GO" id="GO:0012505">
    <property type="term" value="C:endomembrane system"/>
    <property type="evidence" value="ECO:0007669"/>
    <property type="project" value="TreeGrafter"/>
</dbReference>
<dbReference type="EMBL" id="GDAI01000372">
    <property type="protein sequence ID" value="JAI17231.1"/>
    <property type="molecule type" value="mRNA"/>
</dbReference>
<evidence type="ECO:0000256" key="1">
    <source>
        <dbReference type="SAM" id="Phobius"/>
    </source>
</evidence>
<dbReference type="Pfam" id="PF00635">
    <property type="entry name" value="Motile_Sperm"/>
    <property type="match status" value="1"/>
</dbReference>
<feature type="non-terminal residue" evidence="3">
    <location>
        <position position="1"/>
    </location>
</feature>
<reference evidence="3" key="1">
    <citation type="journal article" date="2015" name="Insect Biochem. Mol. Biol.">
        <title>An insight into the sialome of the horse fly, Tabanus bromius.</title>
        <authorList>
            <person name="Ribeiro J.M."/>
            <person name="Kazimirova M."/>
            <person name="Takac P."/>
            <person name="Andersen J.F."/>
            <person name="Francischetti I.M."/>
        </authorList>
    </citation>
    <scope>NUCLEOTIDE SEQUENCE</scope>
</reference>
<keyword evidence="1" id="KW-0472">Membrane</keyword>
<dbReference type="PANTHER" id="PTHR46384">
    <property type="entry name" value="MOTILE SPERM DOMAIN-CONTAINING PROTEIN 2"/>
    <property type="match status" value="1"/>
</dbReference>
<name>A0A0K8TSX2_TABBR</name>
<keyword evidence="1" id="KW-0812">Transmembrane</keyword>
<dbReference type="PANTHER" id="PTHR46384:SF1">
    <property type="entry name" value="MOTILE SPERM DOMAIN-CONTAINING PROTEIN 2"/>
    <property type="match status" value="1"/>
</dbReference>
<dbReference type="InterPro" id="IPR013783">
    <property type="entry name" value="Ig-like_fold"/>
</dbReference>
<dbReference type="AlphaFoldDB" id="A0A0K8TSX2"/>
<sequence length="241" mass="26421">VHFANSNPTEEQALENSAIMSSEHGDGEMLQITPDDTILFTKVGNELIGTVEIANVSQTNVTYKIKTTSPEKFRWKPTAGVLAAGASTTINVMLLQGQHISTANRDKFLIMCMALSSDANTSYQGIADIWKNTPSYSTSVEQHRLKCSTPVNASGEGFKNGRLSGNGYGPDADRQISQFSSKVNELSDATRRLEGQLKSLQKLQVFTLVLLLFTLIISVGYIVKLELYDEPTETCLHKSLQ</sequence>
<dbReference type="InterPro" id="IPR000535">
    <property type="entry name" value="MSP_dom"/>
</dbReference>
<dbReference type="GO" id="GO:0140284">
    <property type="term" value="C:endoplasmic reticulum-endosome membrane contact site"/>
    <property type="evidence" value="ECO:0007669"/>
    <property type="project" value="TreeGrafter"/>
</dbReference>
<dbReference type="InterPro" id="IPR053012">
    <property type="entry name" value="ER-organelle_contact"/>
</dbReference>
<dbReference type="PROSITE" id="PS50202">
    <property type="entry name" value="MSP"/>
    <property type="match status" value="1"/>
</dbReference>
<accession>A0A0K8TSX2</accession>
<dbReference type="Gene3D" id="2.60.40.10">
    <property type="entry name" value="Immunoglobulins"/>
    <property type="match status" value="1"/>
</dbReference>
<dbReference type="SUPFAM" id="SSF49354">
    <property type="entry name" value="PapD-like"/>
    <property type="match status" value="1"/>
</dbReference>
<dbReference type="InterPro" id="IPR008962">
    <property type="entry name" value="PapD-like_sf"/>
</dbReference>
<evidence type="ECO:0000259" key="2">
    <source>
        <dbReference type="PROSITE" id="PS50202"/>
    </source>
</evidence>